<proteinExistence type="predicted"/>
<reference evidence="2 3" key="1">
    <citation type="submission" date="2022-05" db="EMBL/GenBank/DDBJ databases">
        <authorList>
            <person name="Park J.-S."/>
        </authorList>
    </citation>
    <scope>NUCLEOTIDE SEQUENCE [LARGE SCALE GENOMIC DNA]</scope>
    <source>
        <strain evidence="2 3">2012CJ34-2</strain>
    </source>
</reference>
<name>A0ABT0PLK0_9GAMM</name>
<protein>
    <submittedName>
        <fullName evidence="2">Uncharacterized protein</fullName>
    </submittedName>
</protein>
<evidence type="ECO:0000313" key="3">
    <source>
        <dbReference type="Proteomes" id="UP001203338"/>
    </source>
</evidence>
<dbReference type="Proteomes" id="UP001203338">
    <property type="component" value="Unassembled WGS sequence"/>
</dbReference>
<gene>
    <name evidence="2" type="ORF">M3P05_20285</name>
</gene>
<dbReference type="EMBL" id="JAMFLX010000075">
    <property type="protein sequence ID" value="MCL6272262.1"/>
    <property type="molecule type" value="Genomic_DNA"/>
</dbReference>
<keyword evidence="1" id="KW-0812">Transmembrane</keyword>
<evidence type="ECO:0000313" key="2">
    <source>
        <dbReference type="EMBL" id="MCL6272262.1"/>
    </source>
</evidence>
<feature type="transmembrane region" description="Helical" evidence="1">
    <location>
        <begin position="58"/>
        <end position="80"/>
    </location>
</feature>
<comment type="caution">
    <text evidence="2">The sequence shown here is derived from an EMBL/GenBank/DDBJ whole genome shotgun (WGS) entry which is preliminary data.</text>
</comment>
<evidence type="ECO:0000256" key="1">
    <source>
        <dbReference type="SAM" id="Phobius"/>
    </source>
</evidence>
<feature type="transmembrane region" description="Helical" evidence="1">
    <location>
        <begin position="116"/>
        <end position="134"/>
    </location>
</feature>
<keyword evidence="3" id="KW-1185">Reference proteome</keyword>
<organism evidence="2 3">
    <name type="scientific">Parendozoicomonas callyspongiae</name>
    <dbReference type="NCBI Taxonomy" id="2942213"/>
    <lineage>
        <taxon>Bacteria</taxon>
        <taxon>Pseudomonadati</taxon>
        <taxon>Pseudomonadota</taxon>
        <taxon>Gammaproteobacteria</taxon>
        <taxon>Oceanospirillales</taxon>
        <taxon>Endozoicomonadaceae</taxon>
        <taxon>Parendozoicomonas</taxon>
    </lineage>
</organism>
<sequence length="167" mass="18773">MSSKELKIQACIVSVLLGLIFGFSAIPKEYVKLVLISWAIICGFILSSDEQRSVWKIYTSSIAPSLFLCSTPFIVVPLRAIIPLFSEAGPNFYAFMSFLAMMRHSEVYFLTYVAEYIAYSFSLATICIFLSLIFKNYLYNITDASLLTTKRIITTSSCFGVLSLLFI</sequence>
<accession>A0ABT0PLK0</accession>
<feature type="transmembrane region" description="Helical" evidence="1">
    <location>
        <begin position="30"/>
        <end position="46"/>
    </location>
</feature>
<keyword evidence="1" id="KW-0472">Membrane</keyword>
<keyword evidence="1" id="KW-1133">Transmembrane helix</keyword>
<feature type="transmembrane region" description="Helical" evidence="1">
    <location>
        <begin position="6"/>
        <end position="23"/>
    </location>
</feature>
<dbReference type="RefSeq" id="WP_249701952.1">
    <property type="nucleotide sequence ID" value="NZ_JAMFLX010000075.1"/>
</dbReference>